<comment type="caution">
    <text evidence="1">The sequence shown here is derived from an EMBL/GenBank/DDBJ whole genome shotgun (WGS) entry which is preliminary data.</text>
</comment>
<evidence type="ECO:0000313" key="2">
    <source>
        <dbReference type="Proteomes" id="UP000016480"/>
    </source>
</evidence>
<name>A0A8T0CAZ3_9GAMM</name>
<reference evidence="1 2" key="1">
    <citation type="journal article" date="2012" name="J. Bacteriol.">
        <title>Genome sequence of the cycloprodigiosin-producing bacterial strain Pseudoalteromonas rubra ATCC 29570(T).</title>
        <authorList>
            <person name="Xie B.B."/>
            <person name="Shu Y.L."/>
            <person name="Qin Q.L."/>
            <person name="Rong J.C."/>
            <person name="Zhang X.Y."/>
            <person name="Chen X.L."/>
            <person name="Zhou B.C."/>
            <person name="Zhang Y.Z."/>
        </authorList>
    </citation>
    <scope>NUCLEOTIDE SEQUENCE [LARGE SCALE GENOMIC DNA]</scope>
    <source>
        <strain evidence="1 2">DSM 6842</strain>
    </source>
</reference>
<accession>A0A8T0CAZ3</accession>
<protein>
    <submittedName>
        <fullName evidence="1">Uncharacterized protein</fullName>
    </submittedName>
</protein>
<dbReference type="Proteomes" id="UP000016480">
    <property type="component" value="Unassembled WGS sequence"/>
</dbReference>
<organism evidence="1 2">
    <name type="scientific">Pseudoalteromonas rubra</name>
    <dbReference type="NCBI Taxonomy" id="43658"/>
    <lineage>
        <taxon>Bacteria</taxon>
        <taxon>Pseudomonadati</taxon>
        <taxon>Pseudomonadota</taxon>
        <taxon>Gammaproteobacteria</taxon>
        <taxon>Alteromonadales</taxon>
        <taxon>Pseudoalteromonadaceae</taxon>
        <taxon>Pseudoalteromonas</taxon>
    </lineage>
</organism>
<sequence>MKLKIQKTKLKNLSKDKNTLDAKRTAQVAGGWFEPETDNCQSDPYFCQSKGHCTALGCPTYQCPTRQGGPMCG</sequence>
<evidence type="ECO:0000313" key="1">
    <source>
        <dbReference type="EMBL" id="KAF7787934.1"/>
    </source>
</evidence>
<proteinExistence type="predicted"/>
<dbReference type="AlphaFoldDB" id="A0A8T0CAZ3"/>
<gene>
    <name evidence="1" type="ORF">PRUB_a2463</name>
</gene>
<dbReference type="EMBL" id="AHCD03000027">
    <property type="protein sequence ID" value="KAF7787934.1"/>
    <property type="molecule type" value="Genomic_DNA"/>
</dbReference>